<name>A0A8T3YIS5_9ARCH</name>
<dbReference type="AlphaFoldDB" id="A0A8T3YIS5"/>
<protein>
    <submittedName>
        <fullName evidence="1">Uncharacterized protein</fullName>
    </submittedName>
</protein>
<dbReference type="EMBL" id="JACQPB010000003">
    <property type="protein sequence ID" value="MBI4209945.1"/>
    <property type="molecule type" value="Genomic_DNA"/>
</dbReference>
<proteinExistence type="predicted"/>
<evidence type="ECO:0000313" key="2">
    <source>
        <dbReference type="Proteomes" id="UP000732298"/>
    </source>
</evidence>
<evidence type="ECO:0000313" key="1">
    <source>
        <dbReference type="EMBL" id="MBI4209945.1"/>
    </source>
</evidence>
<dbReference type="Proteomes" id="UP000732298">
    <property type="component" value="Unassembled WGS sequence"/>
</dbReference>
<sequence length="140" mass="15970">MDNIAELVRLCQGKELPGGIAPDGFVRALVKRVELEYRMDTGGPPTHKPFSRFVDRETHFLLVDSEGYRWNSDLERFEGIDHDTYILARRRVLAAIISSACENFVLDENSLVPRQPDVYVRMSVKPYLDVQTDLSSKVEA</sequence>
<accession>A0A8T3YIS5</accession>
<gene>
    <name evidence="1" type="ORF">HY544_00360</name>
</gene>
<reference evidence="1" key="1">
    <citation type="submission" date="2020-07" db="EMBL/GenBank/DDBJ databases">
        <title>Huge and variable diversity of episymbiotic CPR bacteria and DPANN archaea in groundwater ecosystems.</title>
        <authorList>
            <person name="He C.Y."/>
            <person name="Keren R."/>
            <person name="Whittaker M."/>
            <person name="Farag I.F."/>
            <person name="Doudna J."/>
            <person name="Cate J.H.D."/>
            <person name="Banfield J.F."/>
        </authorList>
    </citation>
    <scope>NUCLEOTIDE SEQUENCE</scope>
    <source>
        <strain evidence="1">NC_groundwater_1296_Ag_S-0.2um_52_80</strain>
    </source>
</reference>
<organism evidence="1 2">
    <name type="scientific">Candidatus Iainarchaeum sp</name>
    <dbReference type="NCBI Taxonomy" id="3101447"/>
    <lineage>
        <taxon>Archaea</taxon>
        <taxon>Candidatus Iainarchaeota</taxon>
        <taxon>Candidatus Iainarchaeia</taxon>
        <taxon>Candidatus Iainarchaeales</taxon>
        <taxon>Candidatus Iainarchaeaceae</taxon>
        <taxon>Candidatus Iainarchaeum</taxon>
    </lineage>
</organism>
<comment type="caution">
    <text evidence="1">The sequence shown here is derived from an EMBL/GenBank/DDBJ whole genome shotgun (WGS) entry which is preliminary data.</text>
</comment>